<dbReference type="AlphaFoldDB" id="W4M0R9"/>
<dbReference type="InterPro" id="IPR020503">
    <property type="entry name" value="Uncharacterised_Rv2561"/>
</dbReference>
<evidence type="ECO:0008006" key="3">
    <source>
        <dbReference type="Google" id="ProtNLM"/>
    </source>
</evidence>
<dbReference type="EMBL" id="AZHX01001396">
    <property type="protein sequence ID" value="ETX03738.1"/>
    <property type="molecule type" value="Genomic_DNA"/>
</dbReference>
<comment type="caution">
    <text evidence="1">The sequence shown here is derived from an EMBL/GenBank/DDBJ whole genome shotgun (WGS) entry which is preliminary data.</text>
</comment>
<dbReference type="Proteomes" id="UP000019140">
    <property type="component" value="Unassembled WGS sequence"/>
</dbReference>
<dbReference type="SUPFAM" id="SSF55961">
    <property type="entry name" value="Bet v1-like"/>
    <property type="match status" value="1"/>
</dbReference>
<evidence type="ECO:0000313" key="1">
    <source>
        <dbReference type="EMBL" id="ETX03738.1"/>
    </source>
</evidence>
<dbReference type="InterPro" id="IPR023393">
    <property type="entry name" value="START-like_dom_sf"/>
</dbReference>
<proteinExistence type="predicted"/>
<evidence type="ECO:0000313" key="2">
    <source>
        <dbReference type="Proteomes" id="UP000019140"/>
    </source>
</evidence>
<protein>
    <recommendedName>
        <fullName evidence="3">DUF2652 domain-containing protein</fullName>
    </recommendedName>
</protein>
<dbReference type="HOGENOM" id="CLU_766578_0_0_7"/>
<dbReference type="Gene3D" id="3.30.530.20">
    <property type="match status" value="1"/>
</dbReference>
<reference evidence="1 2" key="1">
    <citation type="journal article" date="2014" name="Nature">
        <title>An environmental bacterial taxon with a large and distinct metabolic repertoire.</title>
        <authorList>
            <person name="Wilson M.C."/>
            <person name="Mori T."/>
            <person name="Ruckert C."/>
            <person name="Uria A.R."/>
            <person name="Helf M.J."/>
            <person name="Takada K."/>
            <person name="Gernert C."/>
            <person name="Steffens U.A."/>
            <person name="Heycke N."/>
            <person name="Schmitt S."/>
            <person name="Rinke C."/>
            <person name="Helfrich E.J."/>
            <person name="Brachmann A.O."/>
            <person name="Gurgui C."/>
            <person name="Wakimoto T."/>
            <person name="Kracht M."/>
            <person name="Crusemann M."/>
            <person name="Hentschel U."/>
            <person name="Abe I."/>
            <person name="Matsunaga S."/>
            <person name="Kalinowski J."/>
            <person name="Takeyama H."/>
            <person name="Piel J."/>
        </authorList>
    </citation>
    <scope>NUCLEOTIDE SEQUENCE [LARGE SCALE GENOMIC DNA]</scope>
    <source>
        <strain evidence="2">TSY2</strain>
    </source>
</reference>
<keyword evidence="2" id="KW-1185">Reference proteome</keyword>
<dbReference type="Pfam" id="PF10851">
    <property type="entry name" value="DUF2652"/>
    <property type="match status" value="1"/>
</dbReference>
<accession>W4M0R9</accession>
<organism evidence="1 2">
    <name type="scientific">Candidatus Entotheonella gemina</name>
    <dbReference type="NCBI Taxonomy" id="1429439"/>
    <lineage>
        <taxon>Bacteria</taxon>
        <taxon>Pseudomonadati</taxon>
        <taxon>Nitrospinota/Tectimicrobiota group</taxon>
        <taxon>Candidatus Tectimicrobiota</taxon>
        <taxon>Candidatus Entotheonellia</taxon>
        <taxon>Candidatus Entotheonellales</taxon>
        <taxon>Candidatus Entotheonellaceae</taxon>
        <taxon>Candidatus Entotheonella</taxon>
    </lineage>
</organism>
<dbReference type="PATRIC" id="fig|1429439.4.peg.5537"/>
<sequence>MPELKPSLIFIPDISGFSDFVNATELTHSRHIISELLGLIIDANRLDMDVSEVEGDAVLFYKFHDVPTPEQLLEQAEHMFVEFHSHLRQYATQRICQCGACSSAPGLTLKMVAHVGELDKISIKGHEKLHGSDLILAHRLLKNDVPIHEYLLITEAVNHGHGQARNGLEGNAWELGKTSYADFGEVSYRYLSLSELHKKVSDPPKPTSGTRTENPVIQEVLIDSPLQDVFEVVTNFDYRLHWNKGVKTVDYEKYKVNRVGTKHVCVFDNRTIEFETVTSQFGPNKIAYGEKLNDVPPFLKEMTLYYIMEEKDKKTLLSAEWHYVLRGLLLKPMTPLLKRKFAATGKLALNQIKTYAESKQD</sequence>
<gene>
    <name evidence="1" type="ORF">ETSY2_32710</name>
</gene>
<name>W4M0R9_9BACT</name>